<proteinExistence type="predicted"/>
<protein>
    <submittedName>
        <fullName evidence="1">DinB family protein</fullName>
    </submittedName>
</protein>
<dbReference type="InterPro" id="IPR007061">
    <property type="entry name" value="MST-like"/>
</dbReference>
<dbReference type="EMBL" id="CP076456">
    <property type="protein sequence ID" value="QWQ38117.1"/>
    <property type="molecule type" value="Genomic_DNA"/>
</dbReference>
<dbReference type="Gene3D" id="1.20.120.450">
    <property type="entry name" value="dinb family like domain"/>
    <property type="match status" value="1"/>
</dbReference>
<sequence length="187" mass="20809">MGRMTAQTPLDIRTEPPEAAGERETLTGFVDYFRATVVLKAAGLSDADGAKRLLPSLTTVSGLVKHLTDVERYWFRTRLDGQRDVPTRWSAADPDGEFRVNDNDSLAELIKDYEAACRESREVLERYDLEDRCRGRSAGEGDGDGDVDGDVDGQNVRWVLVHMIEETGRHCGHLDILRELLDGSTGD</sequence>
<organism evidence="1 2">
    <name type="scientific">Arthrobacter sunyaminii</name>
    <dbReference type="NCBI Taxonomy" id="2816859"/>
    <lineage>
        <taxon>Bacteria</taxon>
        <taxon>Bacillati</taxon>
        <taxon>Actinomycetota</taxon>
        <taxon>Actinomycetes</taxon>
        <taxon>Micrococcales</taxon>
        <taxon>Micrococcaceae</taxon>
        <taxon>Arthrobacter</taxon>
    </lineage>
</organism>
<dbReference type="InterPro" id="IPR034660">
    <property type="entry name" value="DinB/YfiT-like"/>
</dbReference>
<dbReference type="Pfam" id="PF04978">
    <property type="entry name" value="MST"/>
    <property type="match status" value="1"/>
</dbReference>
<evidence type="ECO:0000313" key="2">
    <source>
        <dbReference type="Proteomes" id="UP000680588"/>
    </source>
</evidence>
<dbReference type="KEGG" id="asun:KG104_16490"/>
<name>A0A975S955_9MICC</name>
<keyword evidence="2" id="KW-1185">Reference proteome</keyword>
<dbReference type="Proteomes" id="UP000680588">
    <property type="component" value="Chromosome"/>
</dbReference>
<dbReference type="SUPFAM" id="SSF109854">
    <property type="entry name" value="DinB/YfiT-like putative metalloenzymes"/>
    <property type="match status" value="1"/>
</dbReference>
<reference evidence="1" key="1">
    <citation type="submission" date="2021-06" db="EMBL/GenBank/DDBJ databases">
        <title>Novel species in genus Arthrobacter.</title>
        <authorList>
            <person name="Zhang G."/>
        </authorList>
    </citation>
    <scope>NUCLEOTIDE SEQUENCE</scope>
    <source>
        <strain evidence="1">Zg-ZUI122</strain>
    </source>
</reference>
<dbReference type="AlphaFoldDB" id="A0A975S955"/>
<gene>
    <name evidence="1" type="ORF">KG104_16490</name>
</gene>
<evidence type="ECO:0000313" key="1">
    <source>
        <dbReference type="EMBL" id="QWQ38117.1"/>
    </source>
</evidence>
<accession>A0A975S955</accession>